<dbReference type="AlphaFoldDB" id="A0A9P5TEK7"/>
<evidence type="ECO:0000313" key="2">
    <source>
        <dbReference type="Proteomes" id="UP000724874"/>
    </source>
</evidence>
<protein>
    <submittedName>
        <fullName evidence="1">Uncharacterized protein</fullName>
    </submittedName>
</protein>
<dbReference type="Proteomes" id="UP000724874">
    <property type="component" value="Unassembled WGS sequence"/>
</dbReference>
<organism evidence="1 2">
    <name type="scientific">Gymnopilus junonius</name>
    <name type="common">Spectacular rustgill mushroom</name>
    <name type="synonym">Gymnopilus spectabilis subsp. junonius</name>
    <dbReference type="NCBI Taxonomy" id="109634"/>
    <lineage>
        <taxon>Eukaryota</taxon>
        <taxon>Fungi</taxon>
        <taxon>Dikarya</taxon>
        <taxon>Basidiomycota</taxon>
        <taxon>Agaricomycotina</taxon>
        <taxon>Agaricomycetes</taxon>
        <taxon>Agaricomycetidae</taxon>
        <taxon>Agaricales</taxon>
        <taxon>Agaricineae</taxon>
        <taxon>Hymenogastraceae</taxon>
        <taxon>Gymnopilus</taxon>
    </lineage>
</organism>
<evidence type="ECO:0000313" key="1">
    <source>
        <dbReference type="EMBL" id="KAF8869973.1"/>
    </source>
</evidence>
<sequence>MTRMMKLTWKYGDDAFVATEKEELVFQLMDIVLGYPDSKAFAASIFACKALPGRVWAHIRNVPKRYQVYRDDIALVVKVEPAYSPDEREGLALNSSPEDTVIYGSHIHPSADEMHFFVGCELLAAQLKSRMEAIILQHALRVGNRVKVTAGSMLGLSGKIEELLEESATIYIGSLDIAETLLLSKMRGIFVPVTRSESLEGGGKEPLDGSLPSRVTEQWFTGKMITPRYSPIHLGFKLLT</sequence>
<accession>A0A9P5TEK7</accession>
<name>A0A9P5TEK7_GYMJU</name>
<dbReference type="OrthoDB" id="9451329at2759"/>
<comment type="caution">
    <text evidence="1">The sequence shown here is derived from an EMBL/GenBank/DDBJ whole genome shotgun (WGS) entry which is preliminary data.</text>
</comment>
<proteinExistence type="predicted"/>
<reference evidence="1" key="1">
    <citation type="submission" date="2020-11" db="EMBL/GenBank/DDBJ databases">
        <authorList>
            <consortium name="DOE Joint Genome Institute"/>
            <person name="Ahrendt S."/>
            <person name="Riley R."/>
            <person name="Andreopoulos W."/>
            <person name="LaButti K."/>
            <person name="Pangilinan J."/>
            <person name="Ruiz-duenas F.J."/>
            <person name="Barrasa J.M."/>
            <person name="Sanchez-Garcia M."/>
            <person name="Camarero S."/>
            <person name="Miyauchi S."/>
            <person name="Serrano A."/>
            <person name="Linde D."/>
            <person name="Babiker R."/>
            <person name="Drula E."/>
            <person name="Ayuso-Fernandez I."/>
            <person name="Pacheco R."/>
            <person name="Padilla G."/>
            <person name="Ferreira P."/>
            <person name="Barriuso J."/>
            <person name="Kellner H."/>
            <person name="Castanera R."/>
            <person name="Alfaro M."/>
            <person name="Ramirez L."/>
            <person name="Pisabarro A.G."/>
            <person name="Kuo A."/>
            <person name="Tritt A."/>
            <person name="Lipzen A."/>
            <person name="He G."/>
            <person name="Yan M."/>
            <person name="Ng V."/>
            <person name="Cullen D."/>
            <person name="Martin F."/>
            <person name="Rosso M.-N."/>
            <person name="Henrissat B."/>
            <person name="Hibbett D."/>
            <person name="Martinez A.T."/>
            <person name="Grigoriev I.V."/>
        </authorList>
    </citation>
    <scope>NUCLEOTIDE SEQUENCE</scope>
    <source>
        <strain evidence="1">AH 44721</strain>
    </source>
</reference>
<gene>
    <name evidence="1" type="ORF">CPB84DRAFT_1754732</name>
</gene>
<keyword evidence="2" id="KW-1185">Reference proteome</keyword>
<dbReference type="EMBL" id="JADNYJ010000389">
    <property type="protein sequence ID" value="KAF8869973.1"/>
    <property type="molecule type" value="Genomic_DNA"/>
</dbReference>